<proteinExistence type="inferred from homology"/>
<dbReference type="PANTHER" id="PTHR12565">
    <property type="entry name" value="STEROL REGULATORY ELEMENT-BINDING PROTEIN"/>
    <property type="match status" value="1"/>
</dbReference>
<evidence type="ECO:0000256" key="4">
    <source>
        <dbReference type="ARBA" id="ARBA00023163"/>
    </source>
</evidence>
<dbReference type="GO" id="GO:0003700">
    <property type="term" value="F:DNA-binding transcription factor activity"/>
    <property type="evidence" value="ECO:0007669"/>
    <property type="project" value="TreeGrafter"/>
</dbReference>
<dbReference type="Pfam" id="PF00010">
    <property type="entry name" value="HLH"/>
    <property type="match status" value="1"/>
</dbReference>
<dbReference type="InterPro" id="IPR024097">
    <property type="entry name" value="bHLH_ZIP_TF"/>
</dbReference>
<comment type="subcellular location">
    <subcellularLocation>
        <location evidence="1">Nucleus</location>
    </subcellularLocation>
</comment>
<evidence type="ECO:0000313" key="8">
    <source>
        <dbReference type="Proteomes" id="UP000504607"/>
    </source>
</evidence>
<protein>
    <submittedName>
        <fullName evidence="9">Transcription factor bHLH137 isoform X1</fullName>
    </submittedName>
</protein>
<dbReference type="SUPFAM" id="SSF47459">
    <property type="entry name" value="HLH, helix-loop-helix DNA-binding domain"/>
    <property type="match status" value="1"/>
</dbReference>
<feature type="domain" description="BHLH" evidence="7">
    <location>
        <begin position="169"/>
        <end position="219"/>
    </location>
</feature>
<dbReference type="Gene3D" id="4.10.280.10">
    <property type="entry name" value="Helix-loop-helix DNA-binding domain"/>
    <property type="match status" value="1"/>
</dbReference>
<dbReference type="InParanoid" id="A0A6I9QFS3"/>
<evidence type="ECO:0000256" key="5">
    <source>
        <dbReference type="ARBA" id="ARBA00023242"/>
    </source>
</evidence>
<dbReference type="AlphaFoldDB" id="A0A6I9QFS3"/>
<feature type="region of interest" description="Disordered" evidence="6">
    <location>
        <begin position="77"/>
        <end position="157"/>
    </location>
</feature>
<keyword evidence="4" id="KW-0804">Transcription</keyword>
<dbReference type="GeneID" id="105035052"/>
<dbReference type="FunCoup" id="A0A6I9QFS3">
    <property type="interactions" value="121"/>
</dbReference>
<dbReference type="OrthoDB" id="777630at2759"/>
<dbReference type="RefSeq" id="XP_010908747.1">
    <property type="nucleotide sequence ID" value="XM_010910445.3"/>
</dbReference>
<evidence type="ECO:0000256" key="3">
    <source>
        <dbReference type="ARBA" id="ARBA00023015"/>
    </source>
</evidence>
<keyword evidence="8" id="KW-1185">Reference proteome</keyword>
<dbReference type="GO" id="GO:0046983">
    <property type="term" value="F:protein dimerization activity"/>
    <property type="evidence" value="ECO:0007669"/>
    <property type="project" value="InterPro"/>
</dbReference>
<feature type="compositionally biased region" description="Polar residues" evidence="6">
    <location>
        <begin position="78"/>
        <end position="88"/>
    </location>
</feature>
<dbReference type="KEGG" id="egu:105035052"/>
<evidence type="ECO:0000256" key="6">
    <source>
        <dbReference type="SAM" id="MobiDB-lite"/>
    </source>
</evidence>
<dbReference type="GO" id="GO:0005634">
    <property type="term" value="C:nucleus"/>
    <property type="evidence" value="ECO:0007669"/>
    <property type="project" value="UniProtKB-SubCell"/>
</dbReference>
<organism evidence="8 9">
    <name type="scientific">Elaeis guineensis var. tenera</name>
    <name type="common">Oil palm</name>
    <dbReference type="NCBI Taxonomy" id="51953"/>
    <lineage>
        <taxon>Eukaryota</taxon>
        <taxon>Viridiplantae</taxon>
        <taxon>Streptophyta</taxon>
        <taxon>Embryophyta</taxon>
        <taxon>Tracheophyta</taxon>
        <taxon>Spermatophyta</taxon>
        <taxon>Magnoliopsida</taxon>
        <taxon>Liliopsida</taxon>
        <taxon>Arecaceae</taxon>
        <taxon>Arecoideae</taxon>
        <taxon>Cocoseae</taxon>
        <taxon>Elaeidinae</taxon>
        <taxon>Elaeis</taxon>
    </lineage>
</organism>
<dbReference type="InterPro" id="IPR011598">
    <property type="entry name" value="bHLH_dom"/>
</dbReference>
<dbReference type="InterPro" id="IPR036638">
    <property type="entry name" value="HLH_DNA-bd_sf"/>
</dbReference>
<feature type="compositionally biased region" description="Basic and acidic residues" evidence="6">
    <location>
        <begin position="121"/>
        <end position="154"/>
    </location>
</feature>
<keyword evidence="3" id="KW-0805">Transcription regulation</keyword>
<dbReference type="SMART" id="SM00353">
    <property type="entry name" value="HLH"/>
    <property type="match status" value="1"/>
</dbReference>
<dbReference type="FunFam" id="4.10.280.10:FF:000002">
    <property type="entry name" value="Basic helix-loop-helix transcription factor"/>
    <property type="match status" value="1"/>
</dbReference>
<dbReference type="Proteomes" id="UP000504607">
    <property type="component" value="Unplaced"/>
</dbReference>
<accession>A0A6I9QFS3</accession>
<evidence type="ECO:0000256" key="2">
    <source>
        <dbReference type="ARBA" id="ARBA00005510"/>
    </source>
</evidence>
<evidence type="ECO:0000313" key="9">
    <source>
        <dbReference type="RefSeq" id="XP_010908747.1"/>
    </source>
</evidence>
<dbReference type="PROSITE" id="PS50888">
    <property type="entry name" value="BHLH"/>
    <property type="match status" value="1"/>
</dbReference>
<reference evidence="9" key="1">
    <citation type="submission" date="2025-08" db="UniProtKB">
        <authorList>
            <consortium name="RefSeq"/>
        </authorList>
    </citation>
    <scope>IDENTIFICATION</scope>
</reference>
<evidence type="ECO:0000256" key="1">
    <source>
        <dbReference type="ARBA" id="ARBA00004123"/>
    </source>
</evidence>
<gene>
    <name evidence="9" type="primary">LOC105035052</name>
</gene>
<dbReference type="CDD" id="cd18919">
    <property type="entry name" value="bHLH_AtBPE_like"/>
    <property type="match status" value="1"/>
</dbReference>
<name>A0A6I9QFS3_ELAGV</name>
<evidence type="ECO:0000259" key="7">
    <source>
        <dbReference type="PROSITE" id="PS50888"/>
    </source>
</evidence>
<sequence>MAAFPYQHHHPLLLDSPYLPNSPIKLPQLPLQLGEMTNASPGFLYYNAPEAIAEASATEARTFGSSNSLESAIMVPSGDNQMDYSSSVLVEPHGGEGPTKAQCPTEKKRKNINDTSPNSDQSKDTKESKSRRQKKFIEDKKPKADEVKETKPYEEPPTGYIHVRARRGQATDSHSLAERVRREKISERMKLLQGLVPGCDKITGKALMLDEIINYVQSLQNQVEFLSMKLASVSPVMNDFAVDFNGHVDQQQKVGSMSQVSLPLPPVLQKNHIEPITFEETIAKDYMMMDPSPFLLHGQGPLDFSQDNGVQVGNERQGVLHPMMFNNMCSFQ</sequence>
<keyword evidence="5" id="KW-0539">Nucleus</keyword>
<dbReference type="PANTHER" id="PTHR12565:SF431">
    <property type="entry name" value="TRANSCRIPTION FACTOR BHLH137"/>
    <property type="match status" value="1"/>
</dbReference>
<comment type="similarity">
    <text evidence="2">Belongs to the bHLH protein family.</text>
</comment>